<dbReference type="SUPFAM" id="SSF46689">
    <property type="entry name" value="Homeodomain-like"/>
    <property type="match status" value="1"/>
</dbReference>
<evidence type="ECO:0000256" key="3">
    <source>
        <dbReference type="ARBA" id="ARBA00023163"/>
    </source>
</evidence>
<keyword evidence="8" id="KW-1185">Reference proteome</keyword>
<dbReference type="PANTHER" id="PTHR30055">
    <property type="entry name" value="HTH-TYPE TRANSCRIPTIONAL REGULATOR RUTR"/>
    <property type="match status" value="1"/>
</dbReference>
<proteinExistence type="predicted"/>
<dbReference type="RefSeq" id="WP_138772096.1">
    <property type="nucleotide sequence ID" value="NZ_JBHSSX010000108.1"/>
</dbReference>
<dbReference type="InterPro" id="IPR050109">
    <property type="entry name" value="HTH-type_TetR-like_transc_reg"/>
</dbReference>
<feature type="region of interest" description="Disordered" evidence="5">
    <location>
        <begin position="1"/>
        <end position="20"/>
    </location>
</feature>
<accession>A0ABY2XLC4</accession>
<evidence type="ECO:0000256" key="4">
    <source>
        <dbReference type="PROSITE-ProRule" id="PRU00335"/>
    </source>
</evidence>
<evidence type="ECO:0000259" key="6">
    <source>
        <dbReference type="PROSITE" id="PS50977"/>
    </source>
</evidence>
<evidence type="ECO:0000256" key="5">
    <source>
        <dbReference type="SAM" id="MobiDB-lite"/>
    </source>
</evidence>
<dbReference type="InterPro" id="IPR036271">
    <property type="entry name" value="Tet_transcr_reg_TetR-rel_C_sf"/>
</dbReference>
<comment type="caution">
    <text evidence="7">The sequence shown here is derived from an EMBL/GenBank/DDBJ whole genome shotgun (WGS) entry which is preliminary data.</text>
</comment>
<dbReference type="SUPFAM" id="SSF48498">
    <property type="entry name" value="Tetracyclin repressor-like, C-terminal domain"/>
    <property type="match status" value="1"/>
</dbReference>
<feature type="DNA-binding region" description="H-T-H motif" evidence="4">
    <location>
        <begin position="43"/>
        <end position="62"/>
    </location>
</feature>
<dbReference type="Gene3D" id="1.10.357.10">
    <property type="entry name" value="Tetracycline Repressor, domain 2"/>
    <property type="match status" value="1"/>
</dbReference>
<name>A0ABY2XLC4_9GAMM</name>
<dbReference type="Pfam" id="PF00440">
    <property type="entry name" value="TetR_N"/>
    <property type="match status" value="1"/>
</dbReference>
<dbReference type="EMBL" id="VCQT01000027">
    <property type="protein sequence ID" value="TMW12993.1"/>
    <property type="molecule type" value="Genomic_DNA"/>
</dbReference>
<dbReference type="InterPro" id="IPR009057">
    <property type="entry name" value="Homeodomain-like_sf"/>
</dbReference>
<gene>
    <name evidence="7" type="ORF">FGS76_07965</name>
</gene>
<reference evidence="7 8" key="1">
    <citation type="submission" date="2019-05" db="EMBL/GenBank/DDBJ databases">
        <title>Genome of Alcanivorax gelatiniphagus, an oil degrading marine bacteria.</title>
        <authorList>
            <person name="Kwon K.K."/>
        </authorList>
    </citation>
    <scope>NUCLEOTIDE SEQUENCE [LARGE SCALE GENOMIC DNA]</scope>
    <source>
        <strain evidence="7 8">MEBiC 08158</strain>
    </source>
</reference>
<keyword evidence="3" id="KW-0804">Transcription</keyword>
<evidence type="ECO:0000313" key="8">
    <source>
        <dbReference type="Proteomes" id="UP000739180"/>
    </source>
</evidence>
<evidence type="ECO:0000256" key="1">
    <source>
        <dbReference type="ARBA" id="ARBA00023015"/>
    </source>
</evidence>
<dbReference type="PANTHER" id="PTHR30055:SF234">
    <property type="entry name" value="HTH-TYPE TRANSCRIPTIONAL REGULATOR BETI"/>
    <property type="match status" value="1"/>
</dbReference>
<evidence type="ECO:0000313" key="7">
    <source>
        <dbReference type="EMBL" id="TMW12993.1"/>
    </source>
</evidence>
<evidence type="ECO:0000256" key="2">
    <source>
        <dbReference type="ARBA" id="ARBA00023125"/>
    </source>
</evidence>
<keyword evidence="2 4" id="KW-0238">DNA-binding</keyword>
<keyword evidence="1" id="KW-0805">Transcription regulation</keyword>
<protein>
    <submittedName>
        <fullName evidence="7">TetR/AcrR family transcriptional regulator</fullName>
    </submittedName>
</protein>
<dbReference type="Proteomes" id="UP000739180">
    <property type="component" value="Unassembled WGS sequence"/>
</dbReference>
<dbReference type="PRINTS" id="PR00455">
    <property type="entry name" value="HTHTETR"/>
</dbReference>
<feature type="domain" description="HTH tetR-type" evidence="6">
    <location>
        <begin position="20"/>
        <end position="80"/>
    </location>
</feature>
<dbReference type="InterPro" id="IPR001647">
    <property type="entry name" value="HTH_TetR"/>
</dbReference>
<sequence>MKKTPDTPPRRRGRPSQEAGNLRDRLLDSAVGLFGEHGVAGTPLNRIARDAGATPALMHYYFGNKDKLLEAIVEERILSLMAPTADIILNADPERPARAVIRDLTRHLIVTVDSAPWLPPLWIKEIISLEGRLRPLLMRRNVPGLFRRLGEIVARGQARGELNPDLEPRLFPISLIGLTMFTLAARPIWSQLPDHGDIDTDDLINHVLALLDRGLGGPP</sequence>
<organism evidence="7 8">
    <name type="scientific">Alloalcanivorax gelatiniphagus</name>
    <dbReference type="NCBI Taxonomy" id="1194167"/>
    <lineage>
        <taxon>Bacteria</taxon>
        <taxon>Pseudomonadati</taxon>
        <taxon>Pseudomonadota</taxon>
        <taxon>Gammaproteobacteria</taxon>
        <taxon>Oceanospirillales</taxon>
        <taxon>Alcanivoracaceae</taxon>
        <taxon>Alloalcanivorax</taxon>
    </lineage>
</organism>
<dbReference type="PROSITE" id="PS50977">
    <property type="entry name" value="HTH_TETR_2"/>
    <property type="match status" value="1"/>
</dbReference>